<keyword evidence="3" id="KW-1185">Reference proteome</keyword>
<dbReference type="InParanoid" id="H2XZA2"/>
<proteinExistence type="predicted"/>
<dbReference type="InterPro" id="IPR006578">
    <property type="entry name" value="MADF-dom"/>
</dbReference>
<dbReference type="Ensembl" id="ENSCINT00000035605.1">
    <property type="protein sequence ID" value="ENSCINP00000034986.1"/>
    <property type="gene ID" value="ENSCING00000024216.1"/>
</dbReference>
<dbReference type="InterPro" id="IPR039353">
    <property type="entry name" value="TF_Adf1"/>
</dbReference>
<organism evidence="2 3">
    <name type="scientific">Ciona intestinalis</name>
    <name type="common">Transparent sea squirt</name>
    <name type="synonym">Ascidia intestinalis</name>
    <dbReference type="NCBI Taxonomy" id="7719"/>
    <lineage>
        <taxon>Eukaryota</taxon>
        <taxon>Metazoa</taxon>
        <taxon>Chordata</taxon>
        <taxon>Tunicata</taxon>
        <taxon>Ascidiacea</taxon>
        <taxon>Phlebobranchia</taxon>
        <taxon>Cionidae</taxon>
        <taxon>Ciona</taxon>
    </lineage>
</organism>
<dbReference type="Proteomes" id="UP000008144">
    <property type="component" value="Unassembled WGS sequence"/>
</dbReference>
<dbReference type="HOGENOM" id="CLU_2793237_0_0_1"/>
<feature type="domain" description="MADF" evidence="1">
    <location>
        <begin position="12"/>
        <end position="68"/>
    </location>
</feature>
<reference evidence="3" key="1">
    <citation type="journal article" date="2002" name="Science">
        <title>The draft genome of Ciona intestinalis: insights into chordate and vertebrate origins.</title>
        <authorList>
            <person name="Dehal P."/>
            <person name="Satou Y."/>
            <person name="Campbell R.K."/>
            <person name="Chapman J."/>
            <person name="Degnan B."/>
            <person name="De Tomaso A."/>
            <person name="Davidson B."/>
            <person name="Di Gregorio A."/>
            <person name="Gelpke M."/>
            <person name="Goodstein D.M."/>
            <person name="Harafuji N."/>
            <person name="Hastings K.E."/>
            <person name="Ho I."/>
            <person name="Hotta K."/>
            <person name="Huang W."/>
            <person name="Kawashima T."/>
            <person name="Lemaire P."/>
            <person name="Martinez D."/>
            <person name="Meinertzhagen I.A."/>
            <person name="Necula S."/>
            <person name="Nonaka M."/>
            <person name="Putnam N."/>
            <person name="Rash S."/>
            <person name="Saiga H."/>
            <person name="Satake M."/>
            <person name="Terry A."/>
            <person name="Yamada L."/>
            <person name="Wang H.G."/>
            <person name="Awazu S."/>
            <person name="Azumi K."/>
            <person name="Boore J."/>
            <person name="Branno M."/>
            <person name="Chin-Bow S."/>
            <person name="DeSantis R."/>
            <person name="Doyle S."/>
            <person name="Francino P."/>
            <person name="Keys D.N."/>
            <person name="Haga S."/>
            <person name="Hayashi H."/>
            <person name="Hino K."/>
            <person name="Imai K.S."/>
            <person name="Inaba K."/>
            <person name="Kano S."/>
            <person name="Kobayashi K."/>
            <person name="Kobayashi M."/>
            <person name="Lee B.I."/>
            <person name="Makabe K.W."/>
            <person name="Manohar C."/>
            <person name="Matassi G."/>
            <person name="Medina M."/>
            <person name="Mochizuki Y."/>
            <person name="Mount S."/>
            <person name="Morishita T."/>
            <person name="Miura S."/>
            <person name="Nakayama A."/>
            <person name="Nishizaka S."/>
            <person name="Nomoto H."/>
            <person name="Ohta F."/>
            <person name="Oishi K."/>
            <person name="Rigoutsos I."/>
            <person name="Sano M."/>
            <person name="Sasaki A."/>
            <person name="Sasakura Y."/>
            <person name="Shoguchi E."/>
            <person name="Shin-i T."/>
            <person name="Spagnuolo A."/>
            <person name="Stainier D."/>
            <person name="Suzuki M.M."/>
            <person name="Tassy O."/>
            <person name="Takatori N."/>
            <person name="Tokuoka M."/>
            <person name="Yagi K."/>
            <person name="Yoshizaki F."/>
            <person name="Wada S."/>
            <person name="Zhang C."/>
            <person name="Hyatt P.D."/>
            <person name="Larimer F."/>
            <person name="Detter C."/>
            <person name="Doggett N."/>
            <person name="Glavina T."/>
            <person name="Hawkins T."/>
            <person name="Richardson P."/>
            <person name="Lucas S."/>
            <person name="Kohara Y."/>
            <person name="Levine M."/>
            <person name="Satoh N."/>
            <person name="Rokhsar D.S."/>
        </authorList>
    </citation>
    <scope>NUCLEOTIDE SEQUENCE [LARGE SCALE GENOMIC DNA]</scope>
</reference>
<evidence type="ECO:0000313" key="3">
    <source>
        <dbReference type="Proteomes" id="UP000008144"/>
    </source>
</evidence>
<reference evidence="2" key="3">
    <citation type="submission" date="2025-09" db="UniProtKB">
        <authorList>
            <consortium name="Ensembl"/>
        </authorList>
    </citation>
    <scope>IDENTIFICATION</scope>
</reference>
<evidence type="ECO:0000313" key="2">
    <source>
        <dbReference type="Ensembl" id="ENSCINP00000034986.1"/>
    </source>
</evidence>
<dbReference type="PROSITE" id="PS51029">
    <property type="entry name" value="MADF"/>
    <property type="match status" value="1"/>
</dbReference>
<reference evidence="2" key="2">
    <citation type="submission" date="2025-08" db="UniProtKB">
        <authorList>
            <consortium name="Ensembl"/>
        </authorList>
    </citation>
    <scope>IDENTIFICATION</scope>
</reference>
<dbReference type="PANTHER" id="PTHR12243">
    <property type="entry name" value="MADF DOMAIN TRANSCRIPTION FACTOR"/>
    <property type="match status" value="1"/>
</dbReference>
<name>H2XZA2_CIOIN</name>
<dbReference type="AlphaFoldDB" id="H2XZA2"/>
<dbReference type="PANTHER" id="PTHR12243:SF67">
    <property type="entry name" value="COREPRESSOR OF PANGOLIN, ISOFORM A-RELATED"/>
    <property type="match status" value="1"/>
</dbReference>
<protein>
    <recommendedName>
        <fullName evidence="1">MADF domain-containing protein</fullName>
    </recommendedName>
</protein>
<evidence type="ECO:0000259" key="1">
    <source>
        <dbReference type="PROSITE" id="PS51029"/>
    </source>
</evidence>
<accession>H2XZA2</accession>
<dbReference type="Pfam" id="PF10545">
    <property type="entry name" value="MADF_DNA_bdg"/>
    <property type="match status" value="1"/>
</dbReference>
<sequence>MNPVNFELIDEVLIEEVRKPVNLYNAKLKSYRDRNEAEKSWFIISQTTNISVAECKQSWKRLRNKYVR</sequence>